<name>A0A645DBD4_9ZZZZ</name>
<dbReference type="EMBL" id="VSSQ01034065">
    <property type="protein sequence ID" value="MPM85882.1"/>
    <property type="molecule type" value="Genomic_DNA"/>
</dbReference>
<dbReference type="AlphaFoldDB" id="A0A645DBD4"/>
<evidence type="ECO:0000313" key="1">
    <source>
        <dbReference type="EMBL" id="MPM85882.1"/>
    </source>
</evidence>
<accession>A0A645DBD4</accession>
<comment type="caution">
    <text evidence="1">The sequence shown here is derived from an EMBL/GenBank/DDBJ whole genome shotgun (WGS) entry which is preliminary data.</text>
</comment>
<proteinExistence type="predicted"/>
<sequence>MQFASAFQRALDHLVVVVDGRFGGYGQWEVLEKQTANHTCEQVSCAVIVAGKMFREGILRFRFVLADADGPYFFHFEGDPRQDDALRIQHPQISQ</sequence>
<reference evidence="1" key="1">
    <citation type="submission" date="2019-08" db="EMBL/GenBank/DDBJ databases">
        <authorList>
            <person name="Kucharzyk K."/>
            <person name="Murdoch R.W."/>
            <person name="Higgins S."/>
            <person name="Loffler F."/>
        </authorList>
    </citation>
    <scope>NUCLEOTIDE SEQUENCE</scope>
</reference>
<gene>
    <name evidence="1" type="ORF">SDC9_132965</name>
</gene>
<protein>
    <submittedName>
        <fullName evidence="1">Uncharacterized protein</fullName>
    </submittedName>
</protein>
<organism evidence="1">
    <name type="scientific">bioreactor metagenome</name>
    <dbReference type="NCBI Taxonomy" id="1076179"/>
    <lineage>
        <taxon>unclassified sequences</taxon>
        <taxon>metagenomes</taxon>
        <taxon>ecological metagenomes</taxon>
    </lineage>
</organism>